<name>A0A381XV98_9ZZZZ</name>
<proteinExistence type="predicted"/>
<gene>
    <name evidence="1" type="ORF">METZ01_LOCUS121246</name>
</gene>
<reference evidence="1" key="1">
    <citation type="submission" date="2018-05" db="EMBL/GenBank/DDBJ databases">
        <authorList>
            <person name="Lanie J.A."/>
            <person name="Ng W.-L."/>
            <person name="Kazmierczak K.M."/>
            <person name="Andrzejewski T.M."/>
            <person name="Davidsen T.M."/>
            <person name="Wayne K.J."/>
            <person name="Tettelin H."/>
            <person name="Glass J.I."/>
            <person name="Rusch D."/>
            <person name="Podicherti R."/>
            <person name="Tsui H.-C.T."/>
            <person name="Winkler M.E."/>
        </authorList>
    </citation>
    <scope>NUCLEOTIDE SEQUENCE</scope>
</reference>
<protein>
    <recommendedName>
        <fullName evidence="2">NIPSNAP domain-containing protein</fullName>
    </recommendedName>
</protein>
<evidence type="ECO:0000313" key="1">
    <source>
        <dbReference type="EMBL" id="SVA68392.1"/>
    </source>
</evidence>
<sequence length="270" mass="31010">MKHNIIISVGLLSGAFFLSQSNTAGQEANLFVVRYIEVDRVNAKEFEKAVAEKTKKFNRSEDSDQWFTHKIVTGPRTGQYARWFGPKTWADLDNPESTHRITLGATANHEEAVYWQENVLPLEKEVGNNEVWMVVPGTSFSNFAEDQPTKYAAGYRWKMKPGMYQRKTAQDVKLTKAIQASEFKIRGHIARLESGGDYMTFANLIQFNSWEEYGKFRAWEGMGEVFDKVHGKGSWKKFLKEHNAIMQEGGETEGEFWEYLEDLSSLELPK</sequence>
<organism evidence="1">
    <name type="scientific">marine metagenome</name>
    <dbReference type="NCBI Taxonomy" id="408172"/>
    <lineage>
        <taxon>unclassified sequences</taxon>
        <taxon>metagenomes</taxon>
        <taxon>ecological metagenomes</taxon>
    </lineage>
</organism>
<dbReference type="EMBL" id="UINC01016425">
    <property type="protein sequence ID" value="SVA68392.1"/>
    <property type="molecule type" value="Genomic_DNA"/>
</dbReference>
<accession>A0A381XV98</accession>
<dbReference type="AlphaFoldDB" id="A0A381XV98"/>
<evidence type="ECO:0008006" key="2">
    <source>
        <dbReference type="Google" id="ProtNLM"/>
    </source>
</evidence>